<protein>
    <submittedName>
        <fullName evidence="2">Putative reverse transcriptase</fullName>
    </submittedName>
</protein>
<dbReference type="PROSITE" id="PS50879">
    <property type="entry name" value="RNASE_H_1"/>
    <property type="match status" value="1"/>
</dbReference>
<dbReference type="InterPro" id="IPR002156">
    <property type="entry name" value="RNaseH_domain"/>
</dbReference>
<dbReference type="GO" id="GO:0003964">
    <property type="term" value="F:RNA-directed DNA polymerase activity"/>
    <property type="evidence" value="ECO:0007669"/>
    <property type="project" value="UniProtKB-KW"/>
</dbReference>
<evidence type="ECO:0000259" key="1">
    <source>
        <dbReference type="PROSITE" id="PS50879"/>
    </source>
</evidence>
<keyword evidence="2" id="KW-0695">RNA-directed DNA polymerase</keyword>
<organism evidence="2">
    <name type="scientific">Ixodes ricinus</name>
    <name type="common">Common tick</name>
    <name type="synonym">Acarus ricinus</name>
    <dbReference type="NCBI Taxonomy" id="34613"/>
    <lineage>
        <taxon>Eukaryota</taxon>
        <taxon>Metazoa</taxon>
        <taxon>Ecdysozoa</taxon>
        <taxon>Arthropoda</taxon>
        <taxon>Chelicerata</taxon>
        <taxon>Arachnida</taxon>
        <taxon>Acari</taxon>
        <taxon>Parasitiformes</taxon>
        <taxon>Ixodida</taxon>
        <taxon>Ixodoidea</taxon>
        <taxon>Ixodidae</taxon>
        <taxon>Ixodinae</taxon>
        <taxon>Ixodes</taxon>
    </lineage>
</organism>
<dbReference type="AlphaFoldDB" id="A0A131Y6M1"/>
<reference evidence="2" key="1">
    <citation type="submission" date="2016-02" db="EMBL/GenBank/DDBJ databases">
        <title>RNAseq analyses of the midgut from blood- or serum-fed Ixodes ricinus ticks.</title>
        <authorList>
            <person name="Perner J."/>
            <person name="Provaznik J."/>
            <person name="Schrenkova J."/>
            <person name="Urbanova V."/>
            <person name="Ribeiro J.M."/>
            <person name="Kopacek P."/>
        </authorList>
    </citation>
    <scope>NUCLEOTIDE SEQUENCE</scope>
    <source>
        <tissue evidence="2">Gut</tissue>
    </source>
</reference>
<proteinExistence type="evidence at transcript level"/>
<accession>A0A131Y6M1</accession>
<feature type="domain" description="RNase H type-1" evidence="1">
    <location>
        <begin position="264"/>
        <end position="397"/>
    </location>
</feature>
<dbReference type="CDD" id="cd09276">
    <property type="entry name" value="Rnase_HI_RT_non_LTR"/>
    <property type="match status" value="1"/>
</dbReference>
<dbReference type="EMBL" id="GEFM01002205">
    <property type="protein sequence ID" value="JAP73591.1"/>
    <property type="molecule type" value="mRNA"/>
</dbReference>
<dbReference type="Pfam" id="PF00075">
    <property type="entry name" value="RNase_H"/>
    <property type="match status" value="1"/>
</dbReference>
<keyword evidence="2" id="KW-0548">Nucleotidyltransferase</keyword>
<dbReference type="InterPro" id="IPR036397">
    <property type="entry name" value="RNaseH_sf"/>
</dbReference>
<evidence type="ECO:0000313" key="2">
    <source>
        <dbReference type="EMBL" id="JAP73591.1"/>
    </source>
</evidence>
<dbReference type="SUPFAM" id="SSF53098">
    <property type="entry name" value="Ribonuclease H-like"/>
    <property type="match status" value="1"/>
</dbReference>
<dbReference type="GO" id="GO:0004523">
    <property type="term" value="F:RNA-DNA hybrid ribonuclease activity"/>
    <property type="evidence" value="ECO:0007669"/>
    <property type="project" value="InterPro"/>
</dbReference>
<sequence>MISSLLELSFPTNVHIQAFADDITLVIAGKTRLHIETLANKTLHMIHTWSTQHHITFNPSKCNFILIGNHYLKRPPTIKLGNHNIRHTHELKILGIIFDHKLSFIPHATYLRDKIYKHTIALSLFSGIHWGFSPRHFRDLYTRSLERIITYGAPVFFSPTPNSHLMRKLTSIQRIPLLKICKAFTTVSNASINILTNILPIEYTLNREIALFNIFQLKQSYTLYETTYDPTQIQHHIDIWDTHPAHLLSFPFASNTNPSHQRSNETTHNIYTDGSLLNETVGAAFAIFDKLQQMITYKMYKLPSFISIYEAELQAIKQALICAAAFPREDRFTLFSDSHSALQAIANPYNIHPTVQEIKELLQTLNTTHSIQLIHIRSHTNIHGNDIADHLANTSRHAGTPLTPFPNKQHIRKQIRQQQLKLWNTNWRENHSTTPVF</sequence>
<keyword evidence="2" id="KW-0808">Transferase</keyword>
<dbReference type="Gene3D" id="3.30.420.10">
    <property type="entry name" value="Ribonuclease H-like superfamily/Ribonuclease H"/>
    <property type="match status" value="1"/>
</dbReference>
<dbReference type="GO" id="GO:0003676">
    <property type="term" value="F:nucleic acid binding"/>
    <property type="evidence" value="ECO:0007669"/>
    <property type="project" value="InterPro"/>
</dbReference>
<dbReference type="InterPro" id="IPR012337">
    <property type="entry name" value="RNaseH-like_sf"/>
</dbReference>
<name>A0A131Y6M1_IXORI</name>